<dbReference type="GO" id="GO:0005886">
    <property type="term" value="C:plasma membrane"/>
    <property type="evidence" value="ECO:0007669"/>
    <property type="project" value="UniProtKB-SubCell"/>
</dbReference>
<feature type="transmembrane region" description="Helical" evidence="10">
    <location>
        <begin position="51"/>
        <end position="70"/>
    </location>
</feature>
<dbReference type="Proteomes" id="UP000051841">
    <property type="component" value="Unassembled WGS sequence"/>
</dbReference>
<dbReference type="PANTHER" id="PTHR12428:SF65">
    <property type="entry name" value="CYTOCHROME C OXIDASE ASSEMBLY PROTEIN COX18, MITOCHONDRIAL"/>
    <property type="match status" value="1"/>
</dbReference>
<keyword evidence="2" id="KW-0813">Transport</keyword>
<evidence type="ECO:0000256" key="7">
    <source>
        <dbReference type="ARBA" id="ARBA00023136"/>
    </source>
</evidence>
<evidence type="ECO:0000313" key="13">
    <source>
        <dbReference type="Proteomes" id="UP000051841"/>
    </source>
</evidence>
<keyword evidence="13" id="KW-1185">Reference proteome</keyword>
<dbReference type="PATRIC" id="fig|1410657.5.peg.1373"/>
<dbReference type="InterPro" id="IPR028055">
    <property type="entry name" value="YidC/Oxa/ALB_C"/>
</dbReference>
<dbReference type="InterPro" id="IPR047196">
    <property type="entry name" value="YidC_ALB_C"/>
</dbReference>
<evidence type="ECO:0000256" key="3">
    <source>
        <dbReference type="ARBA" id="ARBA00022475"/>
    </source>
</evidence>
<dbReference type="CDD" id="cd20070">
    <property type="entry name" value="5TM_YidC_Alb3"/>
    <property type="match status" value="1"/>
</dbReference>
<keyword evidence="6 10" id="KW-1133">Transmembrane helix</keyword>
<evidence type="ECO:0000259" key="11">
    <source>
        <dbReference type="Pfam" id="PF02096"/>
    </source>
</evidence>
<comment type="caution">
    <text evidence="12">The sequence shown here is derived from an EMBL/GenBank/DDBJ whole genome shotgun (WGS) entry which is preliminary data.</text>
</comment>
<comment type="similarity">
    <text evidence="9">Belongs to the OXA1/ALB3/YidC family.</text>
</comment>
<comment type="subcellular location">
    <subcellularLocation>
        <location evidence="1">Cell membrane</location>
        <topology evidence="1">Multi-pass membrane protein</topology>
    </subcellularLocation>
    <subcellularLocation>
        <location evidence="9">Membrane</location>
        <topology evidence="9">Multi-pass membrane protein</topology>
    </subcellularLocation>
</comment>
<evidence type="ECO:0000256" key="6">
    <source>
        <dbReference type="ARBA" id="ARBA00022989"/>
    </source>
</evidence>
<dbReference type="AlphaFoldDB" id="A0A0R2H597"/>
<feature type="domain" description="Membrane insertase YidC/Oxa/ALB C-terminal" evidence="11">
    <location>
        <begin position="79"/>
        <end position="276"/>
    </location>
</feature>
<dbReference type="Pfam" id="PF02096">
    <property type="entry name" value="60KD_IMP"/>
    <property type="match status" value="1"/>
</dbReference>
<name>A0A0R2H597_9FIRM</name>
<sequence length="296" mass="33450">MVLDVRTKKYLKIFALFAFVLVLTGCANNLDAKGHLLPARAITEATKWSPSAGLFDFILVIPIAKGIILLNNLTGNVLWGVVGMTVLINLIILPIMIKSTVSMQKMQLIQPEMQKIQDRYKGKNDQQSQMRMSAEIQALYKKNNVSMFGGFATFLSLPIMIAMWQSVQRVKILYSAKAFGLSLGVTPMSQITKGLWGYAVIIAIMALTQFAAIEINNFMLKRNPNYKESSQQGSMKMMNYMMVIMIVYFGLVMPTAMSFYWITTNVITVIRTIFIQIKFIENAKEEKEKKDANVIR</sequence>
<dbReference type="GO" id="GO:0015031">
    <property type="term" value="P:protein transport"/>
    <property type="evidence" value="ECO:0007669"/>
    <property type="project" value="UniProtKB-KW"/>
</dbReference>
<evidence type="ECO:0000313" key="12">
    <source>
        <dbReference type="EMBL" id="KRN47736.1"/>
    </source>
</evidence>
<reference evidence="12 13" key="1">
    <citation type="journal article" date="2015" name="Genome Announc.">
        <title>Expanding the biotechnology potential of lactobacilli through comparative genomics of 213 strains and associated genera.</title>
        <authorList>
            <person name="Sun Z."/>
            <person name="Harris H.M."/>
            <person name="McCann A."/>
            <person name="Guo C."/>
            <person name="Argimon S."/>
            <person name="Zhang W."/>
            <person name="Yang X."/>
            <person name="Jeffery I.B."/>
            <person name="Cooney J.C."/>
            <person name="Kagawa T.F."/>
            <person name="Liu W."/>
            <person name="Song Y."/>
            <person name="Salvetti E."/>
            <person name="Wrobel A."/>
            <person name="Rasinkangas P."/>
            <person name="Parkhill J."/>
            <person name="Rea M.C."/>
            <person name="O'Sullivan O."/>
            <person name="Ritari J."/>
            <person name="Douillard F.P."/>
            <person name="Paul Ross R."/>
            <person name="Yang R."/>
            <person name="Briner A.E."/>
            <person name="Felis G.E."/>
            <person name="de Vos W.M."/>
            <person name="Barrangou R."/>
            <person name="Klaenhammer T.R."/>
            <person name="Caufield P.W."/>
            <person name="Cui Y."/>
            <person name="Zhang H."/>
            <person name="O'Toole P.W."/>
        </authorList>
    </citation>
    <scope>NUCLEOTIDE SEQUENCE [LARGE SCALE GENOMIC DNA]</scope>
    <source>
        <strain evidence="12 13">DSM 20405</strain>
    </source>
</reference>
<evidence type="ECO:0000256" key="5">
    <source>
        <dbReference type="ARBA" id="ARBA00022927"/>
    </source>
</evidence>
<dbReference type="EMBL" id="JQBL01000035">
    <property type="protein sequence ID" value="KRN47736.1"/>
    <property type="molecule type" value="Genomic_DNA"/>
</dbReference>
<keyword evidence="5" id="KW-0653">Protein transport</keyword>
<evidence type="ECO:0000256" key="2">
    <source>
        <dbReference type="ARBA" id="ARBA00022448"/>
    </source>
</evidence>
<feature type="transmembrane region" description="Helical" evidence="10">
    <location>
        <begin position="77"/>
        <end position="97"/>
    </location>
</feature>
<gene>
    <name evidence="12" type="ORF">IV49_GL001326</name>
</gene>
<evidence type="ECO:0000256" key="1">
    <source>
        <dbReference type="ARBA" id="ARBA00004651"/>
    </source>
</evidence>
<accession>A0A0R2H597</accession>
<keyword evidence="4 9" id="KW-0812">Transmembrane</keyword>
<dbReference type="NCBIfam" id="TIGR03592">
    <property type="entry name" value="yidC_oxa1_cterm"/>
    <property type="match status" value="1"/>
</dbReference>
<dbReference type="GO" id="GO:0051205">
    <property type="term" value="P:protein insertion into membrane"/>
    <property type="evidence" value="ECO:0007669"/>
    <property type="project" value="TreeGrafter"/>
</dbReference>
<protein>
    <recommendedName>
        <fullName evidence="11">Membrane insertase YidC/Oxa/ALB C-terminal domain-containing protein</fullName>
    </recommendedName>
</protein>
<keyword evidence="7 10" id="KW-0472">Membrane</keyword>
<feature type="transmembrane region" description="Helical" evidence="10">
    <location>
        <begin position="195"/>
        <end position="216"/>
    </location>
</feature>
<dbReference type="PROSITE" id="PS51257">
    <property type="entry name" value="PROKAR_LIPOPROTEIN"/>
    <property type="match status" value="1"/>
</dbReference>
<evidence type="ECO:0000256" key="4">
    <source>
        <dbReference type="ARBA" id="ARBA00022692"/>
    </source>
</evidence>
<feature type="transmembrane region" description="Helical" evidence="10">
    <location>
        <begin position="145"/>
        <end position="165"/>
    </location>
</feature>
<dbReference type="RefSeq" id="WP_029072850.1">
    <property type="nucleotide sequence ID" value="NZ_JNKN01000036.1"/>
</dbReference>
<evidence type="ECO:0000256" key="10">
    <source>
        <dbReference type="SAM" id="Phobius"/>
    </source>
</evidence>
<dbReference type="PANTHER" id="PTHR12428">
    <property type="entry name" value="OXA1"/>
    <property type="match status" value="1"/>
</dbReference>
<keyword evidence="3" id="KW-1003">Cell membrane</keyword>
<proteinExistence type="inferred from homology"/>
<evidence type="ECO:0000256" key="9">
    <source>
        <dbReference type="RuleBase" id="RU003945"/>
    </source>
</evidence>
<keyword evidence="8" id="KW-0143">Chaperone</keyword>
<organism evidence="12 13">
    <name type="scientific">Kandleria vitulina DSM 20405</name>
    <dbReference type="NCBI Taxonomy" id="1410657"/>
    <lineage>
        <taxon>Bacteria</taxon>
        <taxon>Bacillati</taxon>
        <taxon>Bacillota</taxon>
        <taxon>Erysipelotrichia</taxon>
        <taxon>Erysipelotrichales</taxon>
        <taxon>Coprobacillaceae</taxon>
        <taxon>Kandleria</taxon>
    </lineage>
</organism>
<feature type="transmembrane region" description="Helical" evidence="10">
    <location>
        <begin position="237"/>
        <end position="253"/>
    </location>
</feature>
<dbReference type="InterPro" id="IPR001708">
    <property type="entry name" value="YidC/ALB3/OXA1/COX18"/>
</dbReference>
<evidence type="ECO:0000256" key="8">
    <source>
        <dbReference type="ARBA" id="ARBA00023186"/>
    </source>
</evidence>
<dbReference type="GO" id="GO:0032977">
    <property type="term" value="F:membrane insertase activity"/>
    <property type="evidence" value="ECO:0007669"/>
    <property type="project" value="InterPro"/>
</dbReference>